<feature type="transmembrane region" description="Helical" evidence="1">
    <location>
        <begin position="216"/>
        <end position="233"/>
    </location>
</feature>
<dbReference type="PANTHER" id="PTHR23028">
    <property type="entry name" value="ACETYLTRANSFERASE"/>
    <property type="match status" value="1"/>
</dbReference>
<evidence type="ECO:0000313" key="5">
    <source>
        <dbReference type="Proteomes" id="UP000326857"/>
    </source>
</evidence>
<evidence type="ECO:0008006" key="6">
    <source>
        <dbReference type="Google" id="ProtNLM"/>
    </source>
</evidence>
<dbReference type="InterPro" id="IPR043968">
    <property type="entry name" value="SGNH"/>
</dbReference>
<sequence>MQRIIRQDIQFLRGLAVVAVVVFHTRLGIMKGGYLGVDIFFVISGFLITGMIANQVRQNQFSFKEFYFRRAKRLLPAAYVTFAVTAIVSSFVLTSEEFRAFRMQCLGAVTYTANIVLFRQGSYFGGDAELKPLLHAWSLSVEEQYYVIIPPMLYFIPDRWWTKFAITAALISFTVCIAAAFWQPSFAFYMFPTRAWEMAIGSIGALSVNNTRLGKLARLLFWPSVIALVVILFEPVGGIHPGFDSLVACLATFAIILRQPTIFDAPLFRPMTWAGDISYSLYLVHWPLFALTNNLWIGHIPMPVTLGLIVISFLLAWLQYHLIEQPVHHAKFGFTWARAGMMAAISVIVIAIPSVAILAGRAPLEMVSERRGNTGLGANCVSNRAFNFLRECATSSTPTILVWGDSYAMHLVPGIVQERGAEQIAQATKYICGPLIGVSPLSHQPGAGQNRYWADGCLQYNRDVLKYIANTSSIKIVILASVFDAYMTDGINLYSAERGEYRGGVAATVDALQMTIVKLRALGKRVVVVGPPPALKWDAGLCTERRLRKLPTFGRYKNCNIPDRDYRVFRGNVLRFLNEVEKKLDVNVITFDEYLRRGDHYVTAPTDKIWFITNGHLSYQGSRDIVRGMDMVPTAVATAR</sequence>
<organism evidence="4 5">
    <name type="scientific">Sphingomonas aurantiaca</name>
    <dbReference type="NCBI Taxonomy" id="185949"/>
    <lineage>
        <taxon>Bacteria</taxon>
        <taxon>Pseudomonadati</taxon>
        <taxon>Pseudomonadota</taxon>
        <taxon>Alphaproteobacteria</taxon>
        <taxon>Sphingomonadales</taxon>
        <taxon>Sphingomonadaceae</taxon>
        <taxon>Sphingomonas</taxon>
    </lineage>
</organism>
<feature type="transmembrane region" description="Helical" evidence="1">
    <location>
        <begin position="74"/>
        <end position="93"/>
    </location>
</feature>
<feature type="transmembrane region" description="Helical" evidence="1">
    <location>
        <begin position="160"/>
        <end position="182"/>
    </location>
</feature>
<evidence type="ECO:0000256" key="1">
    <source>
        <dbReference type="SAM" id="Phobius"/>
    </source>
</evidence>
<dbReference type="EMBL" id="CABVLI010000052">
    <property type="protein sequence ID" value="VVT32332.1"/>
    <property type="molecule type" value="Genomic_DNA"/>
</dbReference>
<feature type="transmembrane region" description="Helical" evidence="1">
    <location>
        <begin position="295"/>
        <end position="318"/>
    </location>
</feature>
<dbReference type="Pfam" id="PF19040">
    <property type="entry name" value="SGNH"/>
    <property type="match status" value="1"/>
</dbReference>
<feature type="domain" description="SGNH" evidence="3">
    <location>
        <begin position="380"/>
        <end position="625"/>
    </location>
</feature>
<dbReference type="GO" id="GO:0016747">
    <property type="term" value="F:acyltransferase activity, transferring groups other than amino-acyl groups"/>
    <property type="evidence" value="ECO:0007669"/>
    <property type="project" value="InterPro"/>
</dbReference>
<name>A0A5E8ALT8_9SPHN</name>
<proteinExistence type="predicted"/>
<dbReference type="Proteomes" id="UP000326857">
    <property type="component" value="Unassembled WGS sequence"/>
</dbReference>
<feature type="transmembrane region" description="Helical" evidence="1">
    <location>
        <begin position="339"/>
        <end position="360"/>
    </location>
</feature>
<dbReference type="AlphaFoldDB" id="A0A5E8ALT8"/>
<feature type="transmembrane region" description="Helical" evidence="1">
    <location>
        <begin position="12"/>
        <end position="29"/>
    </location>
</feature>
<evidence type="ECO:0000259" key="3">
    <source>
        <dbReference type="Pfam" id="PF19040"/>
    </source>
</evidence>
<evidence type="ECO:0000259" key="2">
    <source>
        <dbReference type="Pfam" id="PF01757"/>
    </source>
</evidence>
<dbReference type="InterPro" id="IPR002656">
    <property type="entry name" value="Acyl_transf_3_dom"/>
</dbReference>
<keyword evidence="1" id="KW-0812">Transmembrane</keyword>
<dbReference type="Pfam" id="PF01757">
    <property type="entry name" value="Acyl_transf_3"/>
    <property type="match status" value="1"/>
</dbReference>
<protein>
    <recommendedName>
        <fullName evidence="6">Acyltransferase</fullName>
    </recommendedName>
</protein>
<evidence type="ECO:0000313" key="4">
    <source>
        <dbReference type="EMBL" id="VVT32332.1"/>
    </source>
</evidence>
<dbReference type="GO" id="GO:0009103">
    <property type="term" value="P:lipopolysaccharide biosynthetic process"/>
    <property type="evidence" value="ECO:0007669"/>
    <property type="project" value="TreeGrafter"/>
</dbReference>
<keyword evidence="1" id="KW-0472">Membrane</keyword>
<dbReference type="GO" id="GO:0016020">
    <property type="term" value="C:membrane"/>
    <property type="evidence" value="ECO:0007669"/>
    <property type="project" value="TreeGrafter"/>
</dbReference>
<accession>A0A5E8ALT8</accession>
<gene>
    <name evidence="4" type="ORF">SPHINGO391_70011</name>
</gene>
<reference evidence="4 5" key="1">
    <citation type="submission" date="2019-09" db="EMBL/GenBank/DDBJ databases">
        <authorList>
            <person name="Dittami M. S."/>
        </authorList>
    </citation>
    <scope>NUCLEOTIDE SEQUENCE [LARGE SCALE GENOMIC DNA]</scope>
    <source>
        <strain evidence="4">SPHINGO391</strain>
    </source>
</reference>
<keyword evidence="1" id="KW-1133">Transmembrane helix</keyword>
<dbReference type="PANTHER" id="PTHR23028:SF53">
    <property type="entry name" value="ACYL_TRANSF_3 DOMAIN-CONTAINING PROTEIN"/>
    <property type="match status" value="1"/>
</dbReference>
<feature type="domain" description="Acyltransferase 3" evidence="2">
    <location>
        <begin position="8"/>
        <end position="318"/>
    </location>
</feature>
<dbReference type="RefSeq" id="WP_151989553.1">
    <property type="nucleotide sequence ID" value="NZ_LR701501.1"/>
</dbReference>
<feature type="transmembrane region" description="Helical" evidence="1">
    <location>
        <begin position="35"/>
        <end position="53"/>
    </location>
</feature>
<dbReference type="InterPro" id="IPR050879">
    <property type="entry name" value="Acyltransferase_3"/>
</dbReference>